<comment type="caution">
    <text evidence="2">The sequence shown here is derived from an EMBL/GenBank/DDBJ whole genome shotgun (WGS) entry which is preliminary data.</text>
</comment>
<protein>
    <submittedName>
        <fullName evidence="2">Uncharacterized protein</fullName>
    </submittedName>
</protein>
<evidence type="ECO:0000313" key="2">
    <source>
        <dbReference type="EMBL" id="KAJ4475366.1"/>
    </source>
</evidence>
<feature type="region of interest" description="Disordered" evidence="1">
    <location>
        <begin position="394"/>
        <end position="417"/>
    </location>
</feature>
<feature type="region of interest" description="Disordered" evidence="1">
    <location>
        <begin position="523"/>
        <end position="552"/>
    </location>
</feature>
<evidence type="ECO:0000313" key="3">
    <source>
        <dbReference type="Proteomes" id="UP001150238"/>
    </source>
</evidence>
<gene>
    <name evidence="2" type="ORF">C8J55DRAFT_562342</name>
</gene>
<proteinExistence type="predicted"/>
<accession>A0A9W9DL13</accession>
<dbReference type="Proteomes" id="UP001150238">
    <property type="component" value="Unassembled WGS sequence"/>
</dbReference>
<evidence type="ECO:0000256" key="1">
    <source>
        <dbReference type="SAM" id="MobiDB-lite"/>
    </source>
</evidence>
<organism evidence="2 3">
    <name type="scientific">Lentinula lateritia</name>
    <dbReference type="NCBI Taxonomy" id="40482"/>
    <lineage>
        <taxon>Eukaryota</taxon>
        <taxon>Fungi</taxon>
        <taxon>Dikarya</taxon>
        <taxon>Basidiomycota</taxon>
        <taxon>Agaricomycotina</taxon>
        <taxon>Agaricomycetes</taxon>
        <taxon>Agaricomycetidae</taxon>
        <taxon>Agaricales</taxon>
        <taxon>Marasmiineae</taxon>
        <taxon>Omphalotaceae</taxon>
        <taxon>Lentinula</taxon>
    </lineage>
</organism>
<dbReference type="AlphaFoldDB" id="A0A9W9DL13"/>
<reference evidence="2" key="1">
    <citation type="submission" date="2022-08" db="EMBL/GenBank/DDBJ databases">
        <authorList>
            <consortium name="DOE Joint Genome Institute"/>
            <person name="Min B."/>
            <person name="Riley R."/>
            <person name="Sierra-Patev S."/>
            <person name="Naranjo-Ortiz M."/>
            <person name="Looney B."/>
            <person name="Konkel Z."/>
            <person name="Slot J.C."/>
            <person name="Sakamoto Y."/>
            <person name="Steenwyk J.L."/>
            <person name="Rokas A."/>
            <person name="Carro J."/>
            <person name="Camarero S."/>
            <person name="Ferreira P."/>
            <person name="Molpeceres G."/>
            <person name="Ruiz-Duenas F.J."/>
            <person name="Serrano A."/>
            <person name="Henrissat B."/>
            <person name="Drula E."/>
            <person name="Hughes K.W."/>
            <person name="Mata J.L."/>
            <person name="Ishikawa N.K."/>
            <person name="Vargas-Isla R."/>
            <person name="Ushijima S."/>
            <person name="Smith C.A."/>
            <person name="Ahrendt S."/>
            <person name="Andreopoulos W."/>
            <person name="He G."/>
            <person name="Labutti K."/>
            <person name="Lipzen A."/>
            <person name="Ng V."/>
            <person name="Sandor L."/>
            <person name="Barry K."/>
            <person name="Martinez A.T."/>
            <person name="Xiao Y."/>
            <person name="Gibbons J.G."/>
            <person name="Terashima K."/>
            <person name="Hibbett D.S."/>
            <person name="Grigoriev I.V."/>
        </authorList>
    </citation>
    <scope>NUCLEOTIDE SEQUENCE</scope>
    <source>
        <strain evidence="2">Sp2 HRB7682 ss15</strain>
    </source>
</reference>
<reference evidence="2" key="2">
    <citation type="journal article" date="2023" name="Proc. Natl. Acad. Sci. U.S.A.">
        <title>A global phylogenomic analysis of the shiitake genus Lentinula.</title>
        <authorList>
            <person name="Sierra-Patev S."/>
            <person name="Min B."/>
            <person name="Naranjo-Ortiz M."/>
            <person name="Looney B."/>
            <person name="Konkel Z."/>
            <person name="Slot J.C."/>
            <person name="Sakamoto Y."/>
            <person name="Steenwyk J.L."/>
            <person name="Rokas A."/>
            <person name="Carro J."/>
            <person name="Camarero S."/>
            <person name="Ferreira P."/>
            <person name="Molpeceres G."/>
            <person name="Ruiz-Duenas F.J."/>
            <person name="Serrano A."/>
            <person name="Henrissat B."/>
            <person name="Drula E."/>
            <person name="Hughes K.W."/>
            <person name="Mata J.L."/>
            <person name="Ishikawa N.K."/>
            <person name="Vargas-Isla R."/>
            <person name="Ushijima S."/>
            <person name="Smith C.A."/>
            <person name="Donoghue J."/>
            <person name="Ahrendt S."/>
            <person name="Andreopoulos W."/>
            <person name="He G."/>
            <person name="LaButti K."/>
            <person name="Lipzen A."/>
            <person name="Ng V."/>
            <person name="Riley R."/>
            <person name="Sandor L."/>
            <person name="Barry K."/>
            <person name="Martinez A.T."/>
            <person name="Xiao Y."/>
            <person name="Gibbons J.G."/>
            <person name="Terashima K."/>
            <person name="Grigoriev I.V."/>
            <person name="Hibbett D."/>
        </authorList>
    </citation>
    <scope>NUCLEOTIDE SEQUENCE</scope>
    <source>
        <strain evidence="2">Sp2 HRB7682 ss15</strain>
    </source>
</reference>
<dbReference type="EMBL" id="JANVFS010000022">
    <property type="protein sequence ID" value="KAJ4475366.1"/>
    <property type="molecule type" value="Genomic_DNA"/>
</dbReference>
<sequence length="552" mass="64372">MTLLNLISEPFGPYPDAFILSQDLPKLIRAPKKLELRNVYMKSKKKSTGLDETEYVATPPKNTLSVQFFGILKIEDLRWLSPRGHEALQNALRERDEAQNSNIEESRLTLKSLYGTAPGTGSKISVWIYCKKNHQASFLSKEGRYEDELVFPTRFGTPRPKPVFWIIRSLDIKTAALSRNYLEHWRFYDFVKQLHVQDPSYPLKKRTSKRIMLALKRRFQLGAKHHRHDFDQDLDSDVDEEGNTTLPRRPRHLSSAEVYGVMASHAEWFLAQQLATSHTSHTYVNLKSWYKFCLKVEQAKPEKWRLQRETQSWRKWVWGDPYIPYSKKKSFQQKQRLSKSGFIDLSRFGTVPGGWETRIERRCINYEFPDVFDDEGYPGVEQVSEYDDAHGRPIYDSDMSLEDAPAPPDSDSDSDSDIDVRWVKTIPRWLMDAPVLHPGQVKWCCPDRDCEYSLDILEMPRSTRFSGPEHDFLRDESLIISGMQVQELLSSVIEEHYNEHIMRLGYVVLQKTRKNGSLKVSIDRWQPDEKSEDDGDANQVELDIKEEDMDLN</sequence>
<name>A0A9W9DL13_9AGAR</name>